<gene>
    <name evidence="2" type="ORF">RS84_01889</name>
</gene>
<evidence type="ECO:0000256" key="1">
    <source>
        <dbReference type="SAM" id="MobiDB-lite"/>
    </source>
</evidence>
<evidence type="ECO:0008006" key="4">
    <source>
        <dbReference type="Google" id="ProtNLM"/>
    </source>
</evidence>
<feature type="compositionally biased region" description="Gly residues" evidence="1">
    <location>
        <begin position="382"/>
        <end position="393"/>
    </location>
</feature>
<dbReference type="RefSeq" id="WP_045257547.1">
    <property type="nucleotide sequence ID" value="NZ_JYJB01000009.1"/>
</dbReference>
<evidence type="ECO:0000313" key="2">
    <source>
        <dbReference type="EMBL" id="KJL47104.1"/>
    </source>
</evidence>
<name>A0A0M2HRI4_9MICO</name>
<feature type="region of interest" description="Disordered" evidence="1">
    <location>
        <begin position="382"/>
        <end position="440"/>
    </location>
</feature>
<comment type="caution">
    <text evidence="2">The sequence shown here is derived from an EMBL/GenBank/DDBJ whole genome shotgun (WGS) entry which is preliminary data.</text>
</comment>
<dbReference type="AlphaFoldDB" id="A0A0M2HRI4"/>
<accession>A0A0M2HRI4</accession>
<proteinExistence type="predicted"/>
<keyword evidence="3" id="KW-1185">Reference proteome</keyword>
<dbReference type="PATRIC" id="fig|273678.4.peg.1892"/>
<evidence type="ECO:0000313" key="3">
    <source>
        <dbReference type="Proteomes" id="UP000033900"/>
    </source>
</evidence>
<reference evidence="2 3" key="1">
    <citation type="submission" date="2015-02" db="EMBL/GenBank/DDBJ databases">
        <title>Draft genome sequences of ten Microbacterium spp. with emphasis on heavy metal contaminated environments.</title>
        <authorList>
            <person name="Corretto E."/>
        </authorList>
    </citation>
    <scope>NUCLEOTIDE SEQUENCE [LARGE SCALE GENOMIC DNA]</scope>
    <source>
        <strain evidence="2 3">SA35</strain>
    </source>
</reference>
<dbReference type="STRING" id="273678.RS84_01889"/>
<sequence length="440" mass="42676">MGKNLERLGRLQANRTSIAVIGVQTGQVVMQTAAQAATTEATTSIQKAARTEGFGGEYGVTVAEALTIIRADLDKFADYQAAVSTAFAQATQALQDTANGVTGLPDAGLTPAQQETIAIHSATNSPVHVQPGVTMTPAEAQQYYLEQAAAAQEEQAAKLAAALDARLQEIIDGMPTSDYDPPKPPEDPSGDDETGGDGSGDYPGVTGGTGPGGSNDTGGGGGGGGGYVIGHPSEPHLFVDPPYDPDGHDDPVYDPPVHDPRFPHPDDDGTDDPNVDGNVDGEVPGVRPGGNVPSPGGSGGGGAGTVGGALGGLAGGVGLAAGGAALARRLNGGAGLLAGVGGVGGVGAGGVGGAGGAGGAGASGVVAAQPGGATGGRGGMVGGAAAGGGAGGGRGKRNRRRGQDLMAFEVEPDDDEAVPDIGEAGAAGRSTSEGREEITW</sequence>
<organism evidence="2 3">
    <name type="scientific">Microbacterium hydrocarbonoxydans</name>
    <dbReference type="NCBI Taxonomy" id="273678"/>
    <lineage>
        <taxon>Bacteria</taxon>
        <taxon>Bacillati</taxon>
        <taxon>Actinomycetota</taxon>
        <taxon>Actinomycetes</taxon>
        <taxon>Micrococcales</taxon>
        <taxon>Microbacteriaceae</taxon>
        <taxon>Microbacterium</taxon>
    </lineage>
</organism>
<feature type="compositionally biased region" description="Basic and acidic residues" evidence="1">
    <location>
        <begin position="245"/>
        <end position="267"/>
    </location>
</feature>
<protein>
    <recommendedName>
        <fullName evidence="4">PE family protein</fullName>
    </recommendedName>
</protein>
<dbReference type="OrthoDB" id="5087884at2"/>
<dbReference type="EMBL" id="JYJB01000009">
    <property type="protein sequence ID" value="KJL47104.1"/>
    <property type="molecule type" value="Genomic_DNA"/>
</dbReference>
<feature type="region of interest" description="Disordered" evidence="1">
    <location>
        <begin position="173"/>
        <end position="303"/>
    </location>
</feature>
<dbReference type="Proteomes" id="UP000033900">
    <property type="component" value="Unassembled WGS sequence"/>
</dbReference>
<feature type="compositionally biased region" description="Gly residues" evidence="1">
    <location>
        <begin position="196"/>
        <end position="228"/>
    </location>
</feature>
<feature type="compositionally biased region" description="Low complexity" evidence="1">
    <location>
        <begin position="275"/>
        <end position="295"/>
    </location>
</feature>